<dbReference type="GO" id="GO:0005525">
    <property type="term" value="F:GTP binding"/>
    <property type="evidence" value="ECO:0007669"/>
    <property type="project" value="UniProtKB-KW"/>
</dbReference>
<evidence type="ECO:0000256" key="2">
    <source>
        <dbReference type="ARBA" id="ARBA00022741"/>
    </source>
</evidence>
<dbReference type="InterPro" id="IPR027417">
    <property type="entry name" value="P-loop_NTPase"/>
</dbReference>
<accession>C1MHW8</accession>
<keyword evidence="2" id="KW-0547">Nucleotide-binding</keyword>
<dbReference type="PRINTS" id="PR00449">
    <property type="entry name" value="RASTRNSFRMNG"/>
</dbReference>
<dbReference type="InterPro" id="IPR001806">
    <property type="entry name" value="Small_GTPase"/>
</dbReference>
<dbReference type="PROSITE" id="PS51420">
    <property type="entry name" value="RHO"/>
    <property type="match status" value="1"/>
</dbReference>
<dbReference type="PANTHER" id="PTHR47977">
    <property type="entry name" value="RAS-RELATED PROTEIN RAB"/>
    <property type="match status" value="1"/>
</dbReference>
<feature type="non-terminal residue" evidence="5">
    <location>
        <position position="167"/>
    </location>
</feature>
<dbReference type="KEGG" id="mpp:MICPUCDRAFT_8379"/>
<dbReference type="SMART" id="SM00173">
    <property type="entry name" value="RAS"/>
    <property type="match status" value="1"/>
</dbReference>
<comment type="subcellular location">
    <subcellularLocation>
        <location evidence="4">Endomembrane system</location>
        <topology evidence="4">Lipid-anchor</topology>
    </subcellularLocation>
</comment>
<dbReference type="Pfam" id="PF00071">
    <property type="entry name" value="Ras"/>
    <property type="match status" value="1"/>
</dbReference>
<dbReference type="PROSITE" id="PS51419">
    <property type="entry name" value="RAB"/>
    <property type="match status" value="1"/>
</dbReference>
<organism evidence="6">
    <name type="scientific">Micromonas pusilla (strain CCMP1545)</name>
    <name type="common">Picoplanktonic green alga</name>
    <dbReference type="NCBI Taxonomy" id="564608"/>
    <lineage>
        <taxon>Eukaryota</taxon>
        <taxon>Viridiplantae</taxon>
        <taxon>Chlorophyta</taxon>
        <taxon>Mamiellophyceae</taxon>
        <taxon>Mamiellales</taxon>
        <taxon>Mamiellaceae</taxon>
        <taxon>Micromonas</taxon>
    </lineage>
</organism>
<dbReference type="GO" id="GO:0003924">
    <property type="term" value="F:GTPase activity"/>
    <property type="evidence" value="ECO:0007669"/>
    <property type="project" value="InterPro"/>
</dbReference>
<dbReference type="GeneID" id="9681132"/>
<feature type="non-terminal residue" evidence="5">
    <location>
        <position position="1"/>
    </location>
</feature>
<reference evidence="5 6" key="1">
    <citation type="journal article" date="2009" name="Science">
        <title>Green evolution and dynamic adaptations revealed by genomes of the marine picoeukaryotes Micromonas.</title>
        <authorList>
            <person name="Worden A.Z."/>
            <person name="Lee J.H."/>
            <person name="Mock T."/>
            <person name="Rouze P."/>
            <person name="Simmons M.P."/>
            <person name="Aerts A.L."/>
            <person name="Allen A.E."/>
            <person name="Cuvelier M.L."/>
            <person name="Derelle E."/>
            <person name="Everett M.V."/>
            <person name="Foulon E."/>
            <person name="Grimwood J."/>
            <person name="Gundlach H."/>
            <person name="Henrissat B."/>
            <person name="Napoli C."/>
            <person name="McDonald S.M."/>
            <person name="Parker M.S."/>
            <person name="Rombauts S."/>
            <person name="Salamov A."/>
            <person name="Von Dassow P."/>
            <person name="Badger J.H."/>
            <person name="Coutinho P.M."/>
            <person name="Demir E."/>
            <person name="Dubchak I."/>
            <person name="Gentemann C."/>
            <person name="Eikrem W."/>
            <person name="Gready J.E."/>
            <person name="John U."/>
            <person name="Lanier W."/>
            <person name="Lindquist E.A."/>
            <person name="Lucas S."/>
            <person name="Mayer K.F."/>
            <person name="Moreau H."/>
            <person name="Not F."/>
            <person name="Otillar R."/>
            <person name="Panaud O."/>
            <person name="Pangilinan J."/>
            <person name="Paulsen I."/>
            <person name="Piegu B."/>
            <person name="Poliakov A."/>
            <person name="Robbens S."/>
            <person name="Schmutz J."/>
            <person name="Toulza E."/>
            <person name="Wyss T."/>
            <person name="Zelensky A."/>
            <person name="Zhou K."/>
            <person name="Armbrust E.V."/>
            <person name="Bhattacharya D."/>
            <person name="Goodenough U.W."/>
            <person name="Van de Peer Y."/>
            <person name="Grigoriev I.V."/>
        </authorList>
    </citation>
    <scope>NUCLEOTIDE SEQUENCE [LARGE SCALE GENOMIC DNA]</scope>
    <source>
        <strain evidence="5 6">CCMP1545</strain>
    </source>
</reference>
<sequence length="167" mass="18542">EKEVKVVVVGNGGVGKTSMIRRYCRGVFTEDYKKTIGVDFLEKVSYIESVGEDVRLMIWDTAGQEEFDTITRSYYRGAGAAVIVFSTTDRASFDAVRSWKQKLSEEVGDDVATCVVQNKGASHLTPACAVEPGEAETLARELGVKFFRACVKENFNVDNVFDYLVDQ</sequence>
<proteinExistence type="inferred from homology"/>
<protein>
    <submittedName>
        <fullName evidence="5">Predicted protein</fullName>
    </submittedName>
</protein>
<dbReference type="Gene3D" id="3.40.50.300">
    <property type="entry name" value="P-loop containing nucleotide triphosphate hydrolases"/>
    <property type="match status" value="1"/>
</dbReference>
<dbReference type="EMBL" id="GG663735">
    <property type="protein sequence ID" value="EEH60279.1"/>
    <property type="molecule type" value="Genomic_DNA"/>
</dbReference>
<dbReference type="FunFam" id="3.40.50.300:FF:001447">
    <property type="entry name" value="Ras-related protein Rab-1B"/>
    <property type="match status" value="1"/>
</dbReference>
<evidence type="ECO:0000256" key="4">
    <source>
        <dbReference type="ARBA" id="ARBA00037868"/>
    </source>
</evidence>
<dbReference type="InterPro" id="IPR050227">
    <property type="entry name" value="Rab"/>
</dbReference>
<keyword evidence="6" id="KW-1185">Reference proteome</keyword>
<dbReference type="PROSITE" id="PS51421">
    <property type="entry name" value="RAS"/>
    <property type="match status" value="1"/>
</dbReference>
<dbReference type="InterPro" id="IPR005225">
    <property type="entry name" value="Small_GTP-bd"/>
</dbReference>
<evidence type="ECO:0000313" key="6">
    <source>
        <dbReference type="Proteomes" id="UP000001876"/>
    </source>
</evidence>
<dbReference type="SMART" id="SM00175">
    <property type="entry name" value="RAB"/>
    <property type="match status" value="1"/>
</dbReference>
<name>C1MHW8_MICPC</name>
<comment type="similarity">
    <text evidence="1">Belongs to the small GTPase superfamily. Rab family.</text>
</comment>
<evidence type="ECO:0000313" key="5">
    <source>
        <dbReference type="EMBL" id="EEH60279.1"/>
    </source>
</evidence>
<dbReference type="RefSeq" id="XP_003055027.1">
    <property type="nucleotide sequence ID" value="XM_003054981.1"/>
</dbReference>
<dbReference type="STRING" id="564608.C1MHW8"/>
<dbReference type="eggNOG" id="KOG4252">
    <property type="taxonomic scope" value="Eukaryota"/>
</dbReference>
<keyword evidence="3" id="KW-0342">GTP-binding</keyword>
<dbReference type="Proteomes" id="UP000001876">
    <property type="component" value="Unassembled WGS sequence"/>
</dbReference>
<gene>
    <name evidence="5" type="ORF">MICPUCDRAFT_8379</name>
</gene>
<dbReference type="OrthoDB" id="6585768at2759"/>
<dbReference type="SUPFAM" id="SSF52540">
    <property type="entry name" value="P-loop containing nucleoside triphosphate hydrolases"/>
    <property type="match status" value="1"/>
</dbReference>
<dbReference type="AlphaFoldDB" id="C1MHW8"/>
<dbReference type="NCBIfam" id="TIGR00231">
    <property type="entry name" value="small_GTP"/>
    <property type="match status" value="1"/>
</dbReference>
<evidence type="ECO:0000256" key="1">
    <source>
        <dbReference type="ARBA" id="ARBA00006270"/>
    </source>
</evidence>
<dbReference type="GO" id="GO:0012505">
    <property type="term" value="C:endomembrane system"/>
    <property type="evidence" value="ECO:0007669"/>
    <property type="project" value="UniProtKB-SubCell"/>
</dbReference>
<dbReference type="SMART" id="SM00174">
    <property type="entry name" value="RHO"/>
    <property type="match status" value="1"/>
</dbReference>
<evidence type="ECO:0000256" key="3">
    <source>
        <dbReference type="ARBA" id="ARBA00023134"/>
    </source>
</evidence>
<dbReference type="OMA" id="KGIFTHA"/>